<dbReference type="GO" id="GO:0045719">
    <property type="term" value="P:negative regulation of glycogen biosynthetic process"/>
    <property type="evidence" value="ECO:0007669"/>
    <property type="project" value="TreeGrafter"/>
</dbReference>
<dbReference type="InterPro" id="IPR000300">
    <property type="entry name" value="IPPc"/>
</dbReference>
<dbReference type="GO" id="GO:0051898">
    <property type="term" value="P:negative regulation of phosphatidylinositol 3-kinase/protein kinase B signal transduction"/>
    <property type="evidence" value="ECO:0007669"/>
    <property type="project" value="TreeGrafter"/>
</dbReference>
<sequence>MDVGALTSALSSASLGPNSSRSMLKNDTFRLHMVTWNVATAEPPDDISSLIQLDSQKSADLYAIGLQEVNAAPLRFVTDLAFEDPWSRLFMATLAPRGYVKVSSVRMQGLLLLVFSQLAHLPFIRNIETTYTRTGIFGYWGNKGGVSARLSFYGHSLCFLNCHLAAHMEYASQRVDEFEYILDTQSFNIEGTPRILNHRLVFWFGDLNFRIADHDLHFTHSAINHKDFHQLWQKDQLIMMKKQEAFLQEFEEGSLSFRPTYKYDLFSDSYDTSGKKRKPAWTDRILWRMKPKAPLLEDGVEGDGVGRDHIKLLQQQPEELPLKVKQDLYTCCMDYGISDHKPVLSTFTLELRKQYESPLVLLYPEGEWSADFDAVVTYTIQEPFASSAWDWIGVYKVGFRSVSDYITYTWVKDDEVFCSDKLIKVYVSKDEIPVLGGECVLCYYSSNLKCIVGISDPFQVQESKVAIEEGLVPENINGLEKKMAS</sequence>
<dbReference type="GO" id="GO:0005886">
    <property type="term" value="C:plasma membrane"/>
    <property type="evidence" value="ECO:0007669"/>
    <property type="project" value="TreeGrafter"/>
</dbReference>
<dbReference type="PANTHER" id="PTHR11200:SF117">
    <property type="entry name" value="INOSITOL POLYPHOSPHATE 5-PHOSPHATASE K"/>
    <property type="match status" value="1"/>
</dbReference>
<dbReference type="GO" id="GO:0004439">
    <property type="term" value="F:phosphatidylinositol-4,5-bisphosphate 5-phosphatase activity"/>
    <property type="evidence" value="ECO:0007669"/>
    <property type="project" value="TreeGrafter"/>
</dbReference>
<dbReference type="InterPro" id="IPR041611">
    <property type="entry name" value="SKICH"/>
</dbReference>
<dbReference type="Pfam" id="PF17751">
    <property type="entry name" value="SKICH"/>
    <property type="match status" value="1"/>
</dbReference>
<dbReference type="GO" id="GO:0005783">
    <property type="term" value="C:endoplasmic reticulum"/>
    <property type="evidence" value="ECO:0007669"/>
    <property type="project" value="TreeGrafter"/>
</dbReference>
<evidence type="ECO:0000256" key="1">
    <source>
        <dbReference type="ARBA" id="ARBA00005910"/>
    </source>
</evidence>
<dbReference type="SUPFAM" id="SSF56219">
    <property type="entry name" value="DNase I-like"/>
    <property type="match status" value="1"/>
</dbReference>
<dbReference type="Gene3D" id="3.60.10.10">
    <property type="entry name" value="Endonuclease/exonuclease/phosphatase"/>
    <property type="match status" value="1"/>
</dbReference>
<dbReference type="Gene3D" id="2.60.40.2840">
    <property type="match status" value="1"/>
</dbReference>
<evidence type="ECO:0000313" key="3">
    <source>
        <dbReference type="Ensembl" id="ENSSFOP00015025038.2"/>
    </source>
</evidence>
<comment type="similarity">
    <text evidence="1">Belongs to the inositol 1,4,5-trisphosphate 5-phosphatase type II family.</text>
</comment>
<dbReference type="FunFam" id="2.60.40.2840:FF:000003">
    <property type="entry name" value="Phosphatidylinositol 4,5-bisphosphate 5-phosphatase A"/>
    <property type="match status" value="1"/>
</dbReference>
<dbReference type="GO" id="GO:0016312">
    <property type="term" value="F:inositol bisphosphate phosphatase activity"/>
    <property type="evidence" value="ECO:0007669"/>
    <property type="project" value="TreeGrafter"/>
</dbReference>
<reference evidence="3" key="3">
    <citation type="submission" date="2025-09" db="UniProtKB">
        <authorList>
            <consortium name="Ensembl"/>
        </authorList>
    </citation>
    <scope>IDENTIFICATION</scope>
</reference>
<dbReference type="OrthoDB" id="62798at2759"/>
<gene>
    <name evidence="3" type="primary">INPP5K</name>
    <name evidence="3" type="synonym">inpp5ka</name>
</gene>
<dbReference type="InterPro" id="IPR046985">
    <property type="entry name" value="IP5"/>
</dbReference>
<dbReference type="FunFam" id="3.60.10.10:FF:000066">
    <property type="entry name" value="Inositol polyphosphate-5-phosphatase Kb"/>
    <property type="match status" value="1"/>
</dbReference>
<dbReference type="SMART" id="SM00128">
    <property type="entry name" value="IPPc"/>
    <property type="match status" value="1"/>
</dbReference>
<dbReference type="Proteomes" id="UP000694397">
    <property type="component" value="Chromosome 10"/>
</dbReference>
<dbReference type="GO" id="GO:0034485">
    <property type="term" value="F:phosphatidylinositol-3,4,5-trisphosphate 5-phosphatase activity"/>
    <property type="evidence" value="ECO:0007669"/>
    <property type="project" value="TreeGrafter"/>
</dbReference>
<dbReference type="PANTHER" id="PTHR11200">
    <property type="entry name" value="INOSITOL 5-PHOSPHATASE"/>
    <property type="match status" value="1"/>
</dbReference>
<feature type="domain" description="Inositol polyphosphate-related phosphatase" evidence="2">
    <location>
        <begin position="27"/>
        <end position="355"/>
    </location>
</feature>
<dbReference type="Pfam" id="PF22669">
    <property type="entry name" value="Exo_endo_phos2"/>
    <property type="match status" value="1"/>
</dbReference>
<dbReference type="Ensembl" id="ENSSFOT00015025312.2">
    <property type="protein sequence ID" value="ENSSFOP00015025038.2"/>
    <property type="gene ID" value="ENSSFOG00015016067.2"/>
</dbReference>
<reference evidence="3" key="2">
    <citation type="submission" date="2025-08" db="UniProtKB">
        <authorList>
            <consortium name="Ensembl"/>
        </authorList>
    </citation>
    <scope>IDENTIFICATION</scope>
</reference>
<proteinExistence type="inferred from homology"/>
<dbReference type="GO" id="GO:0001726">
    <property type="term" value="C:ruffle"/>
    <property type="evidence" value="ECO:0007669"/>
    <property type="project" value="TreeGrafter"/>
</dbReference>
<dbReference type="GO" id="GO:0046856">
    <property type="term" value="P:phosphatidylinositol dephosphorylation"/>
    <property type="evidence" value="ECO:0007669"/>
    <property type="project" value="InterPro"/>
</dbReference>
<keyword evidence="4" id="KW-1185">Reference proteome</keyword>
<name>A0A8C9RZ59_SCLFO</name>
<evidence type="ECO:0000259" key="2">
    <source>
        <dbReference type="SMART" id="SM00128"/>
    </source>
</evidence>
<dbReference type="CDD" id="cd09094">
    <property type="entry name" value="INPP5c_INPP5J-like"/>
    <property type="match status" value="1"/>
</dbReference>
<dbReference type="InterPro" id="IPR036691">
    <property type="entry name" value="Endo/exonu/phosph_ase_sf"/>
</dbReference>
<evidence type="ECO:0000313" key="4">
    <source>
        <dbReference type="Proteomes" id="UP000694397"/>
    </source>
</evidence>
<dbReference type="AlphaFoldDB" id="A0A8C9RZ59"/>
<reference evidence="3 4" key="1">
    <citation type="submission" date="2019-04" db="EMBL/GenBank/DDBJ databases">
        <authorList>
            <consortium name="Wellcome Sanger Institute Data Sharing"/>
        </authorList>
    </citation>
    <scope>NUCLEOTIDE SEQUENCE [LARGE SCALE GENOMIC DNA]</scope>
</reference>
<dbReference type="GO" id="GO:0046627">
    <property type="term" value="P:negative regulation of insulin receptor signaling pathway"/>
    <property type="evidence" value="ECO:0007669"/>
    <property type="project" value="TreeGrafter"/>
</dbReference>
<dbReference type="GeneTree" id="ENSGT00940000156538"/>
<protein>
    <submittedName>
        <fullName evidence="3">Inositol polyphosphate-5-phosphatase Ka</fullName>
    </submittedName>
</protein>
<accession>A0A8C9RZ59</accession>
<organism evidence="3 4">
    <name type="scientific">Scleropages formosus</name>
    <name type="common">Asian bonytongue</name>
    <name type="synonym">Osteoglossum formosum</name>
    <dbReference type="NCBI Taxonomy" id="113540"/>
    <lineage>
        <taxon>Eukaryota</taxon>
        <taxon>Metazoa</taxon>
        <taxon>Chordata</taxon>
        <taxon>Craniata</taxon>
        <taxon>Vertebrata</taxon>
        <taxon>Euteleostomi</taxon>
        <taxon>Actinopterygii</taxon>
        <taxon>Neopterygii</taxon>
        <taxon>Teleostei</taxon>
        <taxon>Osteoglossocephala</taxon>
        <taxon>Osteoglossomorpha</taxon>
        <taxon>Osteoglossiformes</taxon>
        <taxon>Osteoglossidae</taxon>
        <taxon>Scleropages</taxon>
    </lineage>
</organism>